<protein>
    <recommendedName>
        <fullName evidence="5">LPS-assembly lipoprotein LptE</fullName>
    </recommendedName>
</protein>
<proteinExistence type="inferred from homology"/>
<evidence type="ECO:0000256" key="1">
    <source>
        <dbReference type="ARBA" id="ARBA00022729"/>
    </source>
</evidence>
<keyword evidence="1" id="KW-0732">Signal</keyword>
<accession>A0A3B1B3T3</accession>
<dbReference type="PANTHER" id="PTHR38098">
    <property type="entry name" value="LPS-ASSEMBLY LIPOPROTEIN LPTE"/>
    <property type="match status" value="1"/>
</dbReference>
<organism evidence="4">
    <name type="scientific">hydrothermal vent metagenome</name>
    <dbReference type="NCBI Taxonomy" id="652676"/>
    <lineage>
        <taxon>unclassified sequences</taxon>
        <taxon>metagenomes</taxon>
        <taxon>ecological metagenomes</taxon>
    </lineage>
</organism>
<dbReference type="GO" id="GO:0019867">
    <property type="term" value="C:outer membrane"/>
    <property type="evidence" value="ECO:0007669"/>
    <property type="project" value="InterPro"/>
</dbReference>
<dbReference type="GO" id="GO:0001530">
    <property type="term" value="F:lipopolysaccharide binding"/>
    <property type="evidence" value="ECO:0007669"/>
    <property type="project" value="TreeGrafter"/>
</dbReference>
<reference evidence="4" key="1">
    <citation type="submission" date="2018-06" db="EMBL/GenBank/DDBJ databases">
        <authorList>
            <person name="Zhirakovskaya E."/>
        </authorList>
    </citation>
    <scope>NUCLEOTIDE SEQUENCE</scope>
</reference>
<dbReference type="PROSITE" id="PS51257">
    <property type="entry name" value="PROKAR_LIPOPROTEIN"/>
    <property type="match status" value="1"/>
</dbReference>
<dbReference type="HAMAP" id="MF_01186">
    <property type="entry name" value="LPS_assembly_LptE"/>
    <property type="match status" value="1"/>
</dbReference>
<sequence length="170" mass="19316">MTHRKTRLLTWIFTILILTTLQGCGFQLRGEVNALPPSVSPIYIHGLAKFDPFSKDLKQILKEAKVQVTEDRAAAKTALQIFNQSRDRRVLAVDNRGKVVEYEIHHALEFSLIAADGSKLVPAQTVGTQYTYENPETGVLGKQQEENLRGRDVRLDLARRIVTRLHEQLR</sequence>
<dbReference type="InterPro" id="IPR007485">
    <property type="entry name" value="LPS_assembly_LptE"/>
</dbReference>
<name>A0A3B1B3T3_9ZZZZ</name>
<keyword evidence="2" id="KW-0472">Membrane</keyword>
<evidence type="ECO:0000313" key="4">
    <source>
        <dbReference type="EMBL" id="VAX06684.1"/>
    </source>
</evidence>
<evidence type="ECO:0000256" key="3">
    <source>
        <dbReference type="ARBA" id="ARBA00023237"/>
    </source>
</evidence>
<dbReference type="GO" id="GO:1990351">
    <property type="term" value="C:transporter complex"/>
    <property type="evidence" value="ECO:0007669"/>
    <property type="project" value="TreeGrafter"/>
</dbReference>
<keyword evidence="3" id="KW-0998">Cell outer membrane</keyword>
<dbReference type="AlphaFoldDB" id="A0A3B1B3T3"/>
<dbReference type="Gene3D" id="3.30.160.150">
    <property type="entry name" value="Lipoprotein like domain"/>
    <property type="match status" value="1"/>
</dbReference>
<evidence type="ECO:0000256" key="2">
    <source>
        <dbReference type="ARBA" id="ARBA00023136"/>
    </source>
</evidence>
<evidence type="ECO:0008006" key="5">
    <source>
        <dbReference type="Google" id="ProtNLM"/>
    </source>
</evidence>
<dbReference type="PANTHER" id="PTHR38098:SF1">
    <property type="entry name" value="LPS-ASSEMBLY LIPOPROTEIN LPTE"/>
    <property type="match status" value="1"/>
</dbReference>
<dbReference type="EMBL" id="UOFX01000016">
    <property type="protein sequence ID" value="VAX06684.1"/>
    <property type="molecule type" value="Genomic_DNA"/>
</dbReference>
<dbReference type="GO" id="GO:0043165">
    <property type="term" value="P:Gram-negative-bacterium-type cell outer membrane assembly"/>
    <property type="evidence" value="ECO:0007669"/>
    <property type="project" value="InterPro"/>
</dbReference>
<gene>
    <name evidence="4" type="ORF">MNBD_GAMMA26-443</name>
</gene>
<dbReference type="Pfam" id="PF04390">
    <property type="entry name" value="LptE"/>
    <property type="match status" value="1"/>
</dbReference>
<dbReference type="GO" id="GO:0015920">
    <property type="term" value="P:lipopolysaccharide transport"/>
    <property type="evidence" value="ECO:0007669"/>
    <property type="project" value="TreeGrafter"/>
</dbReference>